<evidence type="ECO:0000313" key="4">
    <source>
        <dbReference type="EMBL" id="MEJ8475515.1"/>
    </source>
</evidence>
<dbReference type="PROSITE" id="PS51257">
    <property type="entry name" value="PROKAR_LIPOPROTEIN"/>
    <property type="match status" value="1"/>
</dbReference>
<proteinExistence type="predicted"/>
<keyword evidence="1" id="KW-1133">Transmembrane helix</keyword>
<reference evidence="4 5" key="1">
    <citation type="submission" date="2024-02" db="EMBL/GenBank/DDBJ databases">
        <title>Roseibium algae sp. nov., isolated from marine alga (Grateloupia sp.), showing potential in myo-inositol conversion.</title>
        <authorList>
            <person name="Wang Y."/>
        </authorList>
    </citation>
    <scope>NUCLEOTIDE SEQUENCE [LARGE SCALE GENOMIC DNA]</scope>
    <source>
        <strain evidence="4 5">H3510</strain>
    </source>
</reference>
<organism evidence="4 5">
    <name type="scientific">Roseibium algae</name>
    <dbReference type="NCBI Taxonomy" id="3123038"/>
    <lineage>
        <taxon>Bacteria</taxon>
        <taxon>Pseudomonadati</taxon>
        <taxon>Pseudomonadota</taxon>
        <taxon>Alphaproteobacteria</taxon>
        <taxon>Hyphomicrobiales</taxon>
        <taxon>Stappiaceae</taxon>
        <taxon>Roseibium</taxon>
    </lineage>
</organism>
<dbReference type="SMART" id="SM00267">
    <property type="entry name" value="GGDEF"/>
    <property type="match status" value="1"/>
</dbReference>
<gene>
    <name evidence="4" type="ORF">V6575_15570</name>
</gene>
<feature type="transmembrane region" description="Helical" evidence="1">
    <location>
        <begin position="12"/>
        <end position="37"/>
    </location>
</feature>
<dbReference type="InterPro" id="IPR035919">
    <property type="entry name" value="EAL_sf"/>
</dbReference>
<protein>
    <submittedName>
        <fullName evidence="4">Bifunctional diguanylate cyclase/phosphodiesterase</fullName>
    </submittedName>
</protein>
<dbReference type="InterPro" id="IPR029787">
    <property type="entry name" value="Nucleotide_cyclase"/>
</dbReference>
<dbReference type="PANTHER" id="PTHR44757:SF2">
    <property type="entry name" value="BIOFILM ARCHITECTURE MAINTENANCE PROTEIN MBAA"/>
    <property type="match status" value="1"/>
</dbReference>
<dbReference type="PROSITE" id="PS50887">
    <property type="entry name" value="GGDEF"/>
    <property type="match status" value="1"/>
</dbReference>
<dbReference type="InterPro" id="IPR043128">
    <property type="entry name" value="Rev_trsase/Diguanyl_cyclase"/>
</dbReference>
<dbReference type="PROSITE" id="PS50883">
    <property type="entry name" value="EAL"/>
    <property type="match status" value="1"/>
</dbReference>
<dbReference type="PANTHER" id="PTHR44757">
    <property type="entry name" value="DIGUANYLATE CYCLASE DGCP"/>
    <property type="match status" value="1"/>
</dbReference>
<evidence type="ECO:0000259" key="3">
    <source>
        <dbReference type="PROSITE" id="PS50887"/>
    </source>
</evidence>
<name>A0ABU8TPN7_9HYPH</name>
<dbReference type="Gene3D" id="3.30.70.270">
    <property type="match status" value="1"/>
</dbReference>
<dbReference type="Gene3D" id="3.20.20.450">
    <property type="entry name" value="EAL domain"/>
    <property type="match status" value="1"/>
</dbReference>
<dbReference type="Pfam" id="PF00990">
    <property type="entry name" value="GGDEF"/>
    <property type="match status" value="1"/>
</dbReference>
<keyword evidence="1" id="KW-0812">Transmembrane</keyword>
<dbReference type="InterPro" id="IPR007892">
    <property type="entry name" value="CHASE4"/>
</dbReference>
<dbReference type="Pfam" id="PF00563">
    <property type="entry name" value="EAL"/>
    <property type="match status" value="1"/>
</dbReference>
<evidence type="ECO:0000259" key="2">
    <source>
        <dbReference type="PROSITE" id="PS50883"/>
    </source>
</evidence>
<dbReference type="InterPro" id="IPR001633">
    <property type="entry name" value="EAL_dom"/>
</dbReference>
<dbReference type="NCBIfam" id="TIGR00254">
    <property type="entry name" value="GGDEF"/>
    <property type="match status" value="1"/>
</dbReference>
<dbReference type="CDD" id="cd01949">
    <property type="entry name" value="GGDEF"/>
    <property type="match status" value="1"/>
</dbReference>
<dbReference type="EMBL" id="JBAKIA010000011">
    <property type="protein sequence ID" value="MEJ8475515.1"/>
    <property type="molecule type" value="Genomic_DNA"/>
</dbReference>
<dbReference type="InterPro" id="IPR000160">
    <property type="entry name" value="GGDEF_dom"/>
</dbReference>
<dbReference type="CDD" id="cd01948">
    <property type="entry name" value="EAL"/>
    <property type="match status" value="1"/>
</dbReference>
<feature type="transmembrane region" description="Helical" evidence="1">
    <location>
        <begin position="278"/>
        <end position="297"/>
    </location>
</feature>
<feature type="domain" description="GGDEF" evidence="3">
    <location>
        <begin position="348"/>
        <end position="481"/>
    </location>
</feature>
<accession>A0ABU8TPN7</accession>
<dbReference type="RefSeq" id="WP_340275628.1">
    <property type="nucleotide sequence ID" value="NZ_JBAKIA010000011.1"/>
</dbReference>
<dbReference type="SUPFAM" id="SSF141868">
    <property type="entry name" value="EAL domain-like"/>
    <property type="match status" value="1"/>
</dbReference>
<evidence type="ECO:0000313" key="5">
    <source>
        <dbReference type="Proteomes" id="UP001385499"/>
    </source>
</evidence>
<dbReference type="InterPro" id="IPR052155">
    <property type="entry name" value="Biofilm_reg_signaling"/>
</dbReference>
<evidence type="ECO:0000256" key="1">
    <source>
        <dbReference type="SAM" id="Phobius"/>
    </source>
</evidence>
<dbReference type="SUPFAM" id="SSF55073">
    <property type="entry name" value="Nucleotide cyclase"/>
    <property type="match status" value="1"/>
</dbReference>
<dbReference type="Proteomes" id="UP001385499">
    <property type="component" value="Unassembled WGS sequence"/>
</dbReference>
<dbReference type="Pfam" id="PF05228">
    <property type="entry name" value="CHASE4"/>
    <property type="match status" value="1"/>
</dbReference>
<comment type="caution">
    <text evidence="4">The sequence shown here is derived from an EMBL/GenBank/DDBJ whole genome shotgun (WGS) entry which is preliminary data.</text>
</comment>
<sequence>MATVTERSGGRIANAIIIPMIAVVVLAVACVFGLMIWSSHLSDESAETSQRSLLKGAIDLKLDQMARQQVGTVSWDKAYFKASETPLDQAWLKNNIGQWLDETYGFCKTVLITSDLKTPFQFSSTGEGDWVTPELMEQLNGAVAKTRARAIISFKKTPSGLYKHTVDTPVSSEKNANTGLVKIGDGVYFYSAAAITPELHTITANRRAPAVLVNFDKLDSDIISKIAGISGLDGLSLTKSSIARPSLASLELRSPKGQLLGYLQWRANKPGTEMLRRIAPVLLILALAIVGLTVGVMDFTRQTTRNLSQSQAKAVYTARHDALSGLPNREQFTYLLAKALKEPQTEAEGSAVVYIDLDRFKDINDTLGHGAGDEIITAVAARLRAVVPGSGVIARIGGDEFAMLLTKCDSAESVERILTRVQDQLVRPIRIDNNELYVSLSMGAALAPRDGDDPGELLRKADIALYDAKANGRGRWSFFDNSMQEHVQTKDKMSRALRQAIDNDALDIAYQPQCDSSANQIVAVEALARWDHPELGAISPSSFIPLAEETGMINDLGLWILRRACRDAHQWPDVVISVNVSPTQFKHPRFVETILETLEEYNLPPSRLEIEVTESVFAGQAQTILTSMRRLKDRGVKVALDDFGSGYSSLSYLRTFPFDTLKIDRDFISNMDQGIEAQAILTTIIQLGQALGMTIVAEGIETSEQLKFLADSGCHRMQGYYISRPLPDNALTAFLEDHELNAAMQDTVNASVQNTRSLKAI</sequence>
<dbReference type="SMART" id="SM00052">
    <property type="entry name" value="EAL"/>
    <property type="match status" value="1"/>
</dbReference>
<keyword evidence="5" id="KW-1185">Reference proteome</keyword>
<keyword evidence="1" id="KW-0472">Membrane</keyword>
<feature type="domain" description="EAL" evidence="2">
    <location>
        <begin position="490"/>
        <end position="739"/>
    </location>
</feature>